<dbReference type="PANTHER" id="PTHR48194">
    <property type="entry name" value="FINGER PROTEIN, PUTATIVE-RELATED"/>
    <property type="match status" value="1"/>
</dbReference>
<dbReference type="InterPro" id="IPR053129">
    <property type="entry name" value="Integrator_complex_assoc"/>
</dbReference>
<keyword evidence="3" id="KW-1185">Reference proteome</keyword>
<dbReference type="Proteomes" id="UP000027135">
    <property type="component" value="Unassembled WGS sequence"/>
</dbReference>
<name>A0A067QUX5_ZOONE</name>
<evidence type="ECO:0000313" key="3">
    <source>
        <dbReference type="Proteomes" id="UP000027135"/>
    </source>
</evidence>
<sequence length="628" mass="71926">MDLPESYEGLLAASVERGLYCINTSQNDIHLEMYDQKLSRRLSTTNSALATSRVFILRVTLRTTTKIDLETLVFSSLNDLTRPGAREEFIIRRDVQPAQRSSFQYTKVARFLPNCPIGWQIVTDEISINESGIPRVRSRTKRWPRGRRKLSSPTYVVQEMGISSCDGRKHVDVHQNLFQRLTQKTNCLADNYITFSATVRVHFEPQTAAEESRCKKQPHDASEYIFVEYRRRRPGDDMRKFFGHGELLEKSWRSDGKVLEGYVEVLKRRGLRRLERESNNPPSSNASVERGYGKWNLRNTVGTQTGLRRDLVNIANETSGSIKGKEFPYKPMSLSLKNSLRGVRLTFQIKITPINRHQIAKKIQHYDDDDEDEDDDDDDDDNDEDDDDNDSDDDDDDNDEDDGDDDDDNDSDDDDDEDEDDDDDDNYDNDDDDADDGDDDDDTSGATRRIRCNSPHRHQNLCRDEQDVRTINLITIPCVKNARCDVDASARRRQTDEPMRPSSPRTTTFLFRKIRHDNFASDNSSSISGFGLPPGRALTSRIITYSKKNSPRTKATSVDEAAEFLGNDEVRTYINGLPFGTPYVRKAHQNKPFIALKMEAAKTSETSVKFYQTTRRNNPEDSHLRTPP</sequence>
<dbReference type="EMBL" id="KK853235">
    <property type="protein sequence ID" value="KDR09549.1"/>
    <property type="molecule type" value="Genomic_DNA"/>
</dbReference>
<proteinExistence type="predicted"/>
<feature type="region of interest" description="Disordered" evidence="1">
    <location>
        <begin position="363"/>
        <end position="452"/>
    </location>
</feature>
<evidence type="ECO:0000313" key="2">
    <source>
        <dbReference type="EMBL" id="KDR09549.1"/>
    </source>
</evidence>
<dbReference type="PANTHER" id="PTHR48194:SF1">
    <property type="entry name" value="INTEGRATOR COMPLEX SUBUNIT 10-LIKE PROTEIN"/>
    <property type="match status" value="1"/>
</dbReference>
<evidence type="ECO:0000256" key="1">
    <source>
        <dbReference type="SAM" id="MobiDB-lite"/>
    </source>
</evidence>
<dbReference type="AlphaFoldDB" id="A0A067QUX5"/>
<dbReference type="InParanoid" id="A0A067QUX5"/>
<dbReference type="STRING" id="136037.A0A067QUX5"/>
<reference evidence="2 3" key="1">
    <citation type="journal article" date="2014" name="Nat. Commun.">
        <title>Molecular traces of alternative social organization in a termite genome.</title>
        <authorList>
            <person name="Terrapon N."/>
            <person name="Li C."/>
            <person name="Robertson H.M."/>
            <person name="Ji L."/>
            <person name="Meng X."/>
            <person name="Booth W."/>
            <person name="Chen Z."/>
            <person name="Childers C.P."/>
            <person name="Glastad K.M."/>
            <person name="Gokhale K."/>
            <person name="Gowin J."/>
            <person name="Gronenberg W."/>
            <person name="Hermansen R.A."/>
            <person name="Hu H."/>
            <person name="Hunt B.G."/>
            <person name="Huylmans A.K."/>
            <person name="Khalil S.M."/>
            <person name="Mitchell R.D."/>
            <person name="Munoz-Torres M.C."/>
            <person name="Mustard J.A."/>
            <person name="Pan H."/>
            <person name="Reese J.T."/>
            <person name="Scharf M.E."/>
            <person name="Sun F."/>
            <person name="Vogel H."/>
            <person name="Xiao J."/>
            <person name="Yang W."/>
            <person name="Yang Z."/>
            <person name="Yang Z."/>
            <person name="Zhou J."/>
            <person name="Zhu J."/>
            <person name="Brent C.S."/>
            <person name="Elsik C.G."/>
            <person name="Goodisman M.A."/>
            <person name="Liberles D.A."/>
            <person name="Roe R.M."/>
            <person name="Vargo E.L."/>
            <person name="Vilcinskas A."/>
            <person name="Wang J."/>
            <person name="Bornberg-Bauer E."/>
            <person name="Korb J."/>
            <person name="Zhang G."/>
            <person name="Liebig J."/>
        </authorList>
    </citation>
    <scope>NUCLEOTIDE SEQUENCE [LARGE SCALE GENOMIC DNA]</scope>
    <source>
        <tissue evidence="2">Whole organism</tissue>
    </source>
</reference>
<dbReference type="eggNOG" id="ENOG502TKRZ">
    <property type="taxonomic scope" value="Eukaryota"/>
</dbReference>
<gene>
    <name evidence="2" type="ORF">L798_00508</name>
</gene>
<feature type="compositionally biased region" description="Acidic residues" evidence="1">
    <location>
        <begin position="367"/>
        <end position="443"/>
    </location>
</feature>
<accession>A0A067QUX5</accession>
<protein>
    <submittedName>
        <fullName evidence="2">Replicase polyprotein 1a</fullName>
    </submittedName>
</protein>
<organism evidence="2 3">
    <name type="scientific">Zootermopsis nevadensis</name>
    <name type="common">Dampwood termite</name>
    <dbReference type="NCBI Taxonomy" id="136037"/>
    <lineage>
        <taxon>Eukaryota</taxon>
        <taxon>Metazoa</taxon>
        <taxon>Ecdysozoa</taxon>
        <taxon>Arthropoda</taxon>
        <taxon>Hexapoda</taxon>
        <taxon>Insecta</taxon>
        <taxon>Pterygota</taxon>
        <taxon>Neoptera</taxon>
        <taxon>Polyneoptera</taxon>
        <taxon>Dictyoptera</taxon>
        <taxon>Blattodea</taxon>
        <taxon>Blattoidea</taxon>
        <taxon>Termitoidae</taxon>
        <taxon>Termopsidae</taxon>
        <taxon>Zootermopsis</taxon>
    </lineage>
</organism>